<dbReference type="GeneID" id="118428667"/>
<keyword evidence="7" id="KW-1185">Reference proteome</keyword>
<dbReference type="Pfam" id="PF00884">
    <property type="entry name" value="Sulfatase"/>
    <property type="match status" value="1"/>
</dbReference>
<evidence type="ECO:0000256" key="4">
    <source>
        <dbReference type="ARBA" id="ARBA00022837"/>
    </source>
</evidence>
<dbReference type="Proteomes" id="UP000001554">
    <property type="component" value="Chromosome 13"/>
</dbReference>
<dbReference type="Gene3D" id="3.30.1120.10">
    <property type="match status" value="1"/>
</dbReference>
<dbReference type="InterPro" id="IPR000917">
    <property type="entry name" value="Sulfatase_N"/>
</dbReference>
<dbReference type="PANTHER" id="PTHR10342:SF273">
    <property type="entry name" value="RE14504P"/>
    <property type="match status" value="1"/>
</dbReference>
<dbReference type="KEGG" id="bfo:118428667"/>
<dbReference type="OMA" id="ELRNKWH"/>
<keyword evidence="3" id="KW-0479">Metal-binding</keyword>
<evidence type="ECO:0000256" key="5">
    <source>
        <dbReference type="ARBA" id="ARBA00023180"/>
    </source>
</evidence>
<feature type="domain" description="Sulfatase N-terminal" evidence="6">
    <location>
        <begin position="9"/>
        <end position="216"/>
    </location>
</feature>
<dbReference type="InterPro" id="IPR047115">
    <property type="entry name" value="ARSB"/>
</dbReference>
<dbReference type="GO" id="GO:0008484">
    <property type="term" value="F:sulfuric ester hydrolase activity"/>
    <property type="evidence" value="ECO:0000318"/>
    <property type="project" value="GO_Central"/>
</dbReference>
<dbReference type="PANTHER" id="PTHR10342">
    <property type="entry name" value="ARYLSULFATASE"/>
    <property type="match status" value="1"/>
</dbReference>
<dbReference type="RefSeq" id="XP_035694672.1">
    <property type="nucleotide sequence ID" value="XM_035838779.1"/>
</dbReference>
<dbReference type="GO" id="GO:0046872">
    <property type="term" value="F:metal ion binding"/>
    <property type="evidence" value="ECO:0007669"/>
    <property type="project" value="UniProtKB-KW"/>
</dbReference>
<dbReference type="Gene3D" id="3.40.720.10">
    <property type="entry name" value="Alkaline Phosphatase, subunit A"/>
    <property type="match status" value="1"/>
</dbReference>
<protein>
    <submittedName>
        <fullName evidence="8">Arylsulfatase B-like</fullName>
    </submittedName>
</protein>
<comment type="similarity">
    <text evidence="2">Belongs to the sulfatase family.</text>
</comment>
<keyword evidence="4" id="KW-0106">Calcium</keyword>
<keyword evidence="5" id="KW-0325">Glycoprotein</keyword>
<proteinExistence type="inferred from homology"/>
<evidence type="ECO:0000256" key="2">
    <source>
        <dbReference type="ARBA" id="ARBA00008779"/>
    </source>
</evidence>
<evidence type="ECO:0000256" key="1">
    <source>
        <dbReference type="ARBA" id="ARBA00001913"/>
    </source>
</evidence>
<evidence type="ECO:0000259" key="6">
    <source>
        <dbReference type="Pfam" id="PF00884"/>
    </source>
</evidence>
<evidence type="ECO:0000313" key="7">
    <source>
        <dbReference type="Proteomes" id="UP000001554"/>
    </source>
</evidence>
<dbReference type="OrthoDB" id="103349at2759"/>
<comment type="cofactor">
    <cofactor evidence="1">
        <name>Ca(2+)</name>
        <dbReference type="ChEBI" id="CHEBI:29108"/>
    </cofactor>
</comment>
<name>A0A9J7M4Y0_BRAFL</name>
<evidence type="ECO:0000256" key="3">
    <source>
        <dbReference type="ARBA" id="ARBA00022723"/>
    </source>
</evidence>
<gene>
    <name evidence="8" type="primary">LOC118428667</name>
</gene>
<dbReference type="SUPFAM" id="SSF53649">
    <property type="entry name" value="Alkaline phosphatase-like"/>
    <property type="match status" value="2"/>
</dbReference>
<organism evidence="7 8">
    <name type="scientific">Branchiostoma floridae</name>
    <name type="common">Florida lancelet</name>
    <name type="synonym">Amphioxus</name>
    <dbReference type="NCBI Taxonomy" id="7739"/>
    <lineage>
        <taxon>Eukaryota</taxon>
        <taxon>Metazoa</taxon>
        <taxon>Chordata</taxon>
        <taxon>Cephalochordata</taxon>
        <taxon>Leptocardii</taxon>
        <taxon>Amphioxiformes</taxon>
        <taxon>Branchiostomatidae</taxon>
        <taxon>Branchiostoma</taxon>
    </lineage>
</organism>
<sequence length="550" mass="61884">MSFFELRNKWHLGFCNWNFTPTYRGFDSFYGYYNGAEDYYTHVVANGLDLRDNKDVVKTKSGQYGTYFFTDRVVDIVEKHPADTPLFMYLPYQNVHQPLQVPKRFEDMYASVQDENRRKLLGMVSALDEAVDNVTMAMKKAGLWDDTLVIFTTDNGGWISASGNNYPLRGGKVTLWEGGTRGVAFAHGKMLQKTGYTNNEMIHAVDWFPTILAAAGGTADEAIDGVSQLDTIMSGQSSPRTEFVYNIDDEFPTKQGAIRVGDYKLIEGYAGKPDGWILPPNLAGSQPDSGDPVIGTWLFNLKGETHSLSAGQLGPRHRDVALQPESQLDSGDPVIGTWLFNLKDDPTEHHNLADSMPDKLQLTLVPLYPGVAYICVFSDDPTEHHNLADSMPDKLREMQAKLHLTLVHLYPWDDPTEHHNLADSMSDKLHLTLVPLYSGVTYFRVFFSDDSTEHHNLADSMPDKLKEMQAKLHLTLVQLYPRGNLYPLSMSFPDDPTEHHNLADSMPDKLKEMRAKLEQYRKSLVPAIFPAPDPKSNPDNWGGAWSPGWC</sequence>
<reference evidence="8" key="2">
    <citation type="submission" date="2025-08" db="UniProtKB">
        <authorList>
            <consortium name="RefSeq"/>
        </authorList>
    </citation>
    <scope>IDENTIFICATION</scope>
    <source>
        <strain evidence="8">S238N-H82</strain>
        <tissue evidence="8">Testes</tissue>
    </source>
</reference>
<evidence type="ECO:0000313" key="8">
    <source>
        <dbReference type="RefSeq" id="XP_035694672.1"/>
    </source>
</evidence>
<reference evidence="7" key="1">
    <citation type="journal article" date="2020" name="Nat. Ecol. Evol.">
        <title>Deeply conserved synteny resolves early events in vertebrate evolution.</title>
        <authorList>
            <person name="Simakov O."/>
            <person name="Marletaz F."/>
            <person name="Yue J.X."/>
            <person name="O'Connell B."/>
            <person name="Jenkins J."/>
            <person name="Brandt A."/>
            <person name="Calef R."/>
            <person name="Tung C.H."/>
            <person name="Huang T.K."/>
            <person name="Schmutz J."/>
            <person name="Satoh N."/>
            <person name="Yu J.K."/>
            <person name="Putnam N.H."/>
            <person name="Green R.E."/>
            <person name="Rokhsar D.S."/>
        </authorList>
    </citation>
    <scope>NUCLEOTIDE SEQUENCE [LARGE SCALE GENOMIC DNA]</scope>
    <source>
        <strain evidence="7">S238N-H82</strain>
    </source>
</reference>
<accession>A0A9J7M4Y0</accession>
<dbReference type="AlphaFoldDB" id="A0A9J7M4Y0"/>
<dbReference type="InterPro" id="IPR017850">
    <property type="entry name" value="Alkaline_phosphatase_core_sf"/>
</dbReference>
<dbReference type="CDD" id="cd16029">
    <property type="entry name" value="4-S"/>
    <property type="match status" value="1"/>
</dbReference>